<proteinExistence type="predicted"/>
<keyword evidence="3" id="KW-1185">Reference proteome</keyword>
<dbReference type="EMBL" id="BMYT01000002">
    <property type="protein sequence ID" value="GGX07895.1"/>
    <property type="molecule type" value="Genomic_DNA"/>
</dbReference>
<sequence>MPFTPFHFGPGAVIHAMAPKQVSFLAFCAANVMVDVEPLYFMITRHDRLHQFFHTYIGATLVALATLLLFLGCRAFARRFWLPNLFEWQGLQLKQVAFGAIIGTYSHIVFDSIMHMDITPFAPFSDINPLLRIVSLSTLHWICFGAGVVALFILVVRKLINDEITASR</sequence>
<dbReference type="Proteomes" id="UP000620127">
    <property type="component" value="Unassembled WGS sequence"/>
</dbReference>
<reference evidence="3" key="1">
    <citation type="journal article" date="2019" name="Int. J. Syst. Evol. Microbiol.">
        <title>The Global Catalogue of Microorganisms (GCM) 10K type strain sequencing project: providing services to taxonomists for standard genome sequencing and annotation.</title>
        <authorList>
            <consortium name="The Broad Institute Genomics Platform"/>
            <consortium name="The Broad Institute Genome Sequencing Center for Infectious Disease"/>
            <person name="Wu L."/>
            <person name="Ma J."/>
        </authorList>
    </citation>
    <scope>NUCLEOTIDE SEQUENCE [LARGE SCALE GENOMIC DNA]</scope>
    <source>
        <strain evidence="3">KCTC 23916</strain>
    </source>
</reference>
<accession>A0ABQ2XCA0</accession>
<feature type="transmembrane region" description="Helical" evidence="1">
    <location>
        <begin position="139"/>
        <end position="160"/>
    </location>
</feature>
<keyword evidence="1" id="KW-0472">Membrane</keyword>
<name>A0ABQ2XCA0_9BURK</name>
<organism evidence="2 3">
    <name type="scientific">Undibacterium macrobrachii</name>
    <dbReference type="NCBI Taxonomy" id="1119058"/>
    <lineage>
        <taxon>Bacteria</taxon>
        <taxon>Pseudomonadati</taxon>
        <taxon>Pseudomonadota</taxon>
        <taxon>Betaproteobacteria</taxon>
        <taxon>Burkholderiales</taxon>
        <taxon>Oxalobacteraceae</taxon>
        <taxon>Undibacterium</taxon>
    </lineage>
</organism>
<protein>
    <recommendedName>
        <fullName evidence="4">DUF4184 family protein</fullName>
    </recommendedName>
</protein>
<evidence type="ECO:0008006" key="4">
    <source>
        <dbReference type="Google" id="ProtNLM"/>
    </source>
</evidence>
<evidence type="ECO:0000313" key="3">
    <source>
        <dbReference type="Proteomes" id="UP000620127"/>
    </source>
</evidence>
<keyword evidence="1" id="KW-0812">Transmembrane</keyword>
<evidence type="ECO:0000256" key="1">
    <source>
        <dbReference type="SAM" id="Phobius"/>
    </source>
</evidence>
<keyword evidence="1" id="KW-1133">Transmembrane helix</keyword>
<comment type="caution">
    <text evidence="2">The sequence shown here is derived from an EMBL/GenBank/DDBJ whole genome shotgun (WGS) entry which is preliminary data.</text>
</comment>
<dbReference type="RefSeq" id="WP_189345183.1">
    <property type="nucleotide sequence ID" value="NZ_BMYT01000002.1"/>
</dbReference>
<feature type="transmembrane region" description="Helical" evidence="1">
    <location>
        <begin position="55"/>
        <end position="77"/>
    </location>
</feature>
<evidence type="ECO:0000313" key="2">
    <source>
        <dbReference type="EMBL" id="GGX07895.1"/>
    </source>
</evidence>
<gene>
    <name evidence="2" type="ORF">GCM10011282_12230</name>
</gene>
<feature type="transmembrane region" description="Helical" evidence="1">
    <location>
        <begin position="24"/>
        <end position="43"/>
    </location>
</feature>